<proteinExistence type="predicted"/>
<dbReference type="AlphaFoldDB" id="A0A2J8J2V6"/>
<accession>A0A2J8J2V6</accession>
<dbReference type="InterPro" id="IPR011025">
    <property type="entry name" value="GproteinA_insert"/>
</dbReference>
<dbReference type="Proteomes" id="UP000236370">
    <property type="component" value="Unassembled WGS sequence"/>
</dbReference>
<dbReference type="EMBL" id="NBAG03000531">
    <property type="protein sequence ID" value="PNI17082.1"/>
    <property type="molecule type" value="Genomic_DNA"/>
</dbReference>
<name>A0A2J8J2V6_PANTR</name>
<evidence type="ECO:0000313" key="1">
    <source>
        <dbReference type="EMBL" id="PNI17082.1"/>
    </source>
</evidence>
<evidence type="ECO:0000313" key="2">
    <source>
        <dbReference type="Proteomes" id="UP000236370"/>
    </source>
</evidence>
<comment type="caution">
    <text evidence="1">The sequence shown here is derived from an EMBL/GenBank/DDBJ whole genome shotgun (WGS) entry which is preliminary data.</text>
</comment>
<dbReference type="Gene3D" id="1.10.400.10">
    <property type="entry name" value="GI Alpha 1, domain 2-like"/>
    <property type="match status" value="1"/>
</dbReference>
<protein>
    <submittedName>
        <fullName evidence="1">GNA11 isoform 6</fullName>
    </submittedName>
</protein>
<reference evidence="1 2" key="1">
    <citation type="submission" date="2017-12" db="EMBL/GenBank/DDBJ databases">
        <title>High-resolution comparative analysis of great ape genomes.</title>
        <authorList>
            <person name="Pollen A."/>
            <person name="Hastie A."/>
            <person name="Hormozdiari F."/>
            <person name="Dougherty M."/>
            <person name="Liu R."/>
            <person name="Chaisson M."/>
            <person name="Hoppe E."/>
            <person name="Hill C."/>
            <person name="Pang A."/>
            <person name="Hillier L."/>
            <person name="Baker C."/>
            <person name="Armstrong J."/>
            <person name="Shendure J."/>
            <person name="Paten B."/>
            <person name="Wilson R."/>
            <person name="Chao H."/>
            <person name="Schneider V."/>
            <person name="Ventura M."/>
            <person name="Kronenberg Z."/>
            <person name="Murali S."/>
            <person name="Gordon D."/>
            <person name="Cantsilieris S."/>
            <person name="Munson K."/>
            <person name="Nelson B."/>
            <person name="Raja A."/>
            <person name="Underwood J."/>
            <person name="Diekhans M."/>
            <person name="Fiddes I."/>
            <person name="Haussler D."/>
            <person name="Eichler E."/>
        </authorList>
    </citation>
    <scope>NUCLEOTIDE SEQUENCE [LARGE SCALE GENOMIC DNA]</scope>
    <source>
        <strain evidence="1">Yerkes chimp pedigree #C0471</strain>
    </source>
</reference>
<dbReference type="SUPFAM" id="SSF47895">
    <property type="entry name" value="Transducin (alpha subunit), insertion domain"/>
    <property type="match status" value="1"/>
</dbReference>
<feature type="non-terminal residue" evidence="1">
    <location>
        <position position="1"/>
    </location>
</feature>
<gene>
    <name evidence="1" type="ORF">CK820_G0051193</name>
</gene>
<dbReference type="GO" id="GO:0007165">
    <property type="term" value="P:signal transduction"/>
    <property type="evidence" value="ECO:0007669"/>
    <property type="project" value="InterPro"/>
</dbReference>
<sequence>LTDVDRIATLGYLPTQQDVLRVRVPTTGIIEYPFDLENIIFRWAWWCAPVVPATQEAEAGGLLKPRRLRLK</sequence>
<organism evidence="1 2">
    <name type="scientific">Pan troglodytes</name>
    <name type="common">Chimpanzee</name>
    <dbReference type="NCBI Taxonomy" id="9598"/>
    <lineage>
        <taxon>Eukaryota</taxon>
        <taxon>Metazoa</taxon>
        <taxon>Chordata</taxon>
        <taxon>Craniata</taxon>
        <taxon>Vertebrata</taxon>
        <taxon>Euteleostomi</taxon>
        <taxon>Mammalia</taxon>
        <taxon>Eutheria</taxon>
        <taxon>Euarchontoglires</taxon>
        <taxon>Primates</taxon>
        <taxon>Haplorrhini</taxon>
        <taxon>Catarrhini</taxon>
        <taxon>Hominidae</taxon>
        <taxon>Pan</taxon>
    </lineage>
</organism>